<dbReference type="PROSITE" id="PS50263">
    <property type="entry name" value="CN_HYDROLASE"/>
    <property type="match status" value="1"/>
</dbReference>
<sequence length="266" mass="28761">MVHVAVAQFAPGEDKRENLAKVTELVDEAVARGARVVVLPEYAMFTVPAMDERFVESAEPLDGPWVSGLRELAKERRVTLVAGVNEELPGTGRISNTLVAAGEDGSIAALYRKLHLYDAFGFRESDFVRSGTIEAPETFKVDDLTFGLQTCYDLRFPEVTRRLVDAGADVVLLPAEWVPGPLKEDHWTTLIRARAIENTIYVAAAGQCAPTGSGNSLIADPMGVVLAAVGERTATAGAELTRARLDEVRAKNPALGLRRFTVAERG</sequence>
<keyword evidence="4" id="KW-1185">Reference proteome</keyword>
<comment type="similarity">
    <text evidence="1">Belongs to the carbon-nitrogen hydrolase superfamily. NIT1/NIT2 family.</text>
</comment>
<organism evidence="3 4">
    <name type="scientific">Amycolatopsis magusensis</name>
    <dbReference type="NCBI Taxonomy" id="882444"/>
    <lineage>
        <taxon>Bacteria</taxon>
        <taxon>Bacillati</taxon>
        <taxon>Actinomycetota</taxon>
        <taxon>Actinomycetes</taxon>
        <taxon>Pseudonocardiales</taxon>
        <taxon>Pseudonocardiaceae</taxon>
        <taxon>Amycolatopsis</taxon>
    </lineage>
</organism>
<dbReference type="SUPFAM" id="SSF56317">
    <property type="entry name" value="Carbon-nitrogen hydrolase"/>
    <property type="match status" value="1"/>
</dbReference>
<dbReference type="CDD" id="cd07581">
    <property type="entry name" value="nitrilase_3"/>
    <property type="match status" value="1"/>
</dbReference>
<dbReference type="Pfam" id="PF00795">
    <property type="entry name" value="CN_hydrolase"/>
    <property type="match status" value="1"/>
</dbReference>
<accession>A0ABS4Q1M3</accession>
<evidence type="ECO:0000259" key="2">
    <source>
        <dbReference type="PROSITE" id="PS50263"/>
    </source>
</evidence>
<dbReference type="InterPro" id="IPR003010">
    <property type="entry name" value="C-N_Hydrolase"/>
</dbReference>
<reference evidence="3 4" key="1">
    <citation type="submission" date="2021-03" db="EMBL/GenBank/DDBJ databases">
        <title>Sequencing the genomes of 1000 actinobacteria strains.</title>
        <authorList>
            <person name="Klenk H.-P."/>
        </authorList>
    </citation>
    <scope>NUCLEOTIDE SEQUENCE [LARGE SCALE GENOMIC DNA]</scope>
    <source>
        <strain evidence="3 4">DSM 45510</strain>
    </source>
</reference>
<dbReference type="InterPro" id="IPR001110">
    <property type="entry name" value="UPF0012_CS"/>
</dbReference>
<dbReference type="RefSeq" id="WP_209667950.1">
    <property type="nucleotide sequence ID" value="NZ_JAGGMS010000001.1"/>
</dbReference>
<dbReference type="InterPro" id="IPR036526">
    <property type="entry name" value="C-N_Hydrolase_sf"/>
</dbReference>
<dbReference type="EMBL" id="JAGGMS010000001">
    <property type="protein sequence ID" value="MBP2185003.1"/>
    <property type="molecule type" value="Genomic_DNA"/>
</dbReference>
<name>A0ABS4Q1M3_9PSEU</name>
<proteinExistence type="inferred from homology"/>
<evidence type="ECO:0000313" key="3">
    <source>
        <dbReference type="EMBL" id="MBP2185003.1"/>
    </source>
</evidence>
<dbReference type="PANTHER" id="PTHR23088">
    <property type="entry name" value="NITRILASE-RELATED"/>
    <property type="match status" value="1"/>
</dbReference>
<dbReference type="PANTHER" id="PTHR23088:SF27">
    <property type="entry name" value="DEAMINATED GLUTATHIONE AMIDASE"/>
    <property type="match status" value="1"/>
</dbReference>
<dbReference type="Gene3D" id="3.60.110.10">
    <property type="entry name" value="Carbon-nitrogen hydrolase"/>
    <property type="match status" value="1"/>
</dbReference>
<protein>
    <submittedName>
        <fullName evidence="3">Amidohydrolase</fullName>
    </submittedName>
</protein>
<dbReference type="Proteomes" id="UP000741013">
    <property type="component" value="Unassembled WGS sequence"/>
</dbReference>
<gene>
    <name evidence="3" type="ORF">JOM49_006529</name>
</gene>
<evidence type="ECO:0000313" key="4">
    <source>
        <dbReference type="Proteomes" id="UP000741013"/>
    </source>
</evidence>
<evidence type="ECO:0000256" key="1">
    <source>
        <dbReference type="ARBA" id="ARBA00010613"/>
    </source>
</evidence>
<feature type="domain" description="CN hydrolase" evidence="2">
    <location>
        <begin position="2"/>
        <end position="242"/>
    </location>
</feature>
<dbReference type="PROSITE" id="PS01227">
    <property type="entry name" value="UPF0012"/>
    <property type="match status" value="1"/>
</dbReference>
<comment type="caution">
    <text evidence="3">The sequence shown here is derived from an EMBL/GenBank/DDBJ whole genome shotgun (WGS) entry which is preliminary data.</text>
</comment>